<reference evidence="2" key="1">
    <citation type="submission" date="2022-10" db="EMBL/GenBank/DDBJ databases">
        <authorList>
            <person name="Hyden B.L."/>
            <person name="Feng K."/>
            <person name="Yates T."/>
            <person name="Jawdy S."/>
            <person name="Smart L.B."/>
            <person name="Muchero W."/>
        </authorList>
    </citation>
    <scope>NUCLEOTIDE SEQUENCE</scope>
    <source>
        <tissue evidence="2">Shoot tip</tissue>
    </source>
</reference>
<comment type="caution">
    <text evidence="2">The sequence shown here is derived from an EMBL/GenBank/DDBJ whole genome shotgun (WGS) entry which is preliminary data.</text>
</comment>
<dbReference type="Proteomes" id="UP001141253">
    <property type="component" value="Chromosome 3"/>
</dbReference>
<evidence type="ECO:0000256" key="1">
    <source>
        <dbReference type="SAM" id="Phobius"/>
    </source>
</evidence>
<keyword evidence="1" id="KW-1133">Transmembrane helix</keyword>
<keyword evidence="1" id="KW-0472">Membrane</keyword>
<name>A0ABQ9BP22_9ROSI</name>
<gene>
    <name evidence="2" type="ORF">OIU77_027273</name>
</gene>
<feature type="transmembrane region" description="Helical" evidence="1">
    <location>
        <begin position="34"/>
        <end position="52"/>
    </location>
</feature>
<organism evidence="2 3">
    <name type="scientific">Salix suchowensis</name>
    <dbReference type="NCBI Taxonomy" id="1278906"/>
    <lineage>
        <taxon>Eukaryota</taxon>
        <taxon>Viridiplantae</taxon>
        <taxon>Streptophyta</taxon>
        <taxon>Embryophyta</taxon>
        <taxon>Tracheophyta</taxon>
        <taxon>Spermatophyta</taxon>
        <taxon>Magnoliopsida</taxon>
        <taxon>eudicotyledons</taxon>
        <taxon>Gunneridae</taxon>
        <taxon>Pentapetalae</taxon>
        <taxon>rosids</taxon>
        <taxon>fabids</taxon>
        <taxon>Malpighiales</taxon>
        <taxon>Salicaceae</taxon>
        <taxon>Saliceae</taxon>
        <taxon>Salix</taxon>
    </lineage>
</organism>
<accession>A0ABQ9BP22</accession>
<dbReference type="EMBL" id="JAPFFI010000007">
    <property type="protein sequence ID" value="KAJ6388888.1"/>
    <property type="molecule type" value="Genomic_DNA"/>
</dbReference>
<keyword evidence="1" id="KW-0812">Transmembrane</keyword>
<evidence type="ECO:0000313" key="2">
    <source>
        <dbReference type="EMBL" id="KAJ6388888.1"/>
    </source>
</evidence>
<evidence type="ECO:0008006" key="4">
    <source>
        <dbReference type="Google" id="ProtNLM"/>
    </source>
</evidence>
<sequence length="112" mass="12863">MSLHTHTHTQNYQDCQFNSLPRYSKQYNSNIKNTGFVFNLCLFLPIIFILLLEHEPNNQRWPPPVIKLPLFCRSLQPFGHNPSTNSSPTQPSYNASTIEVFVAKSPVLTECL</sequence>
<protein>
    <recommendedName>
        <fullName evidence="4">Transmembrane protein</fullName>
    </recommendedName>
</protein>
<proteinExistence type="predicted"/>
<evidence type="ECO:0000313" key="3">
    <source>
        <dbReference type="Proteomes" id="UP001141253"/>
    </source>
</evidence>
<reference evidence="2" key="2">
    <citation type="journal article" date="2023" name="Int. J. Mol. Sci.">
        <title>De Novo Assembly and Annotation of 11 Diverse Shrub Willow (Salix) Genomes Reveals Novel Gene Organization in Sex-Linked Regions.</title>
        <authorList>
            <person name="Hyden B."/>
            <person name="Feng K."/>
            <person name="Yates T.B."/>
            <person name="Jawdy S."/>
            <person name="Cereghino C."/>
            <person name="Smart L.B."/>
            <person name="Muchero W."/>
        </authorList>
    </citation>
    <scope>NUCLEOTIDE SEQUENCE</scope>
    <source>
        <tissue evidence="2">Shoot tip</tissue>
    </source>
</reference>
<keyword evidence="3" id="KW-1185">Reference proteome</keyword>